<dbReference type="InterPro" id="IPR004636">
    <property type="entry name" value="AcOrn/SuccOrn_fam"/>
</dbReference>
<dbReference type="EMBL" id="VUNA01000002">
    <property type="protein sequence ID" value="MST70117.1"/>
    <property type="molecule type" value="Genomic_DNA"/>
</dbReference>
<evidence type="ECO:0000256" key="3">
    <source>
        <dbReference type="ARBA" id="ARBA00022605"/>
    </source>
</evidence>
<dbReference type="Gene3D" id="3.40.640.10">
    <property type="entry name" value="Type I PLP-dependent aspartate aminotransferase-like (Major domain)"/>
    <property type="match status" value="1"/>
</dbReference>
<gene>
    <name evidence="8" type="ORF">FYJ65_01980</name>
</gene>
<comment type="similarity">
    <text evidence="7">Belongs to the class-III pyridoxal-phosphate-dependent aminotransferase family.</text>
</comment>
<protein>
    <submittedName>
        <fullName evidence="8">Acetylornithine/succinylornithine family transaminase</fullName>
    </submittedName>
</protein>
<dbReference type="FunFam" id="3.40.640.10:FF:000004">
    <property type="entry name" value="Acetylornithine aminotransferase"/>
    <property type="match status" value="1"/>
</dbReference>
<dbReference type="RefSeq" id="WP_154553675.1">
    <property type="nucleotide sequence ID" value="NZ_VUNA01000002.1"/>
</dbReference>
<reference evidence="8 9" key="1">
    <citation type="submission" date="2019-08" db="EMBL/GenBank/DDBJ databases">
        <title>In-depth cultivation of the pig gut microbiome towards novel bacterial diversity and tailored functional studies.</title>
        <authorList>
            <person name="Wylensek D."/>
            <person name="Hitch T.C.A."/>
            <person name="Clavel T."/>
        </authorList>
    </citation>
    <scope>NUCLEOTIDE SEQUENCE [LARGE SCALE GENOMIC DNA]</scope>
    <source>
        <strain evidence="8 9">WCA-MUC-591-APC-4B</strain>
    </source>
</reference>
<dbReference type="InterPro" id="IPR049704">
    <property type="entry name" value="Aminotrans_3_PPA_site"/>
</dbReference>
<evidence type="ECO:0000256" key="4">
    <source>
        <dbReference type="ARBA" id="ARBA00022679"/>
    </source>
</evidence>
<dbReference type="InterPro" id="IPR005814">
    <property type="entry name" value="Aminotrans_3"/>
</dbReference>
<dbReference type="GO" id="GO:0006526">
    <property type="term" value="P:L-arginine biosynthetic process"/>
    <property type="evidence" value="ECO:0007669"/>
    <property type="project" value="UniProtKB-ARBA"/>
</dbReference>
<organism evidence="8 9">
    <name type="scientific">Mogibacterium kristiansenii</name>
    <dbReference type="NCBI Taxonomy" id="2606708"/>
    <lineage>
        <taxon>Bacteria</taxon>
        <taxon>Bacillati</taxon>
        <taxon>Bacillota</taxon>
        <taxon>Clostridia</taxon>
        <taxon>Peptostreptococcales</taxon>
        <taxon>Anaerovoracaceae</taxon>
        <taxon>Mogibacterium</taxon>
    </lineage>
</organism>
<keyword evidence="5 7" id="KW-0663">Pyridoxal phosphate</keyword>
<dbReference type="CDD" id="cd00610">
    <property type="entry name" value="OAT_like"/>
    <property type="match status" value="1"/>
</dbReference>
<dbReference type="PROSITE" id="PS00600">
    <property type="entry name" value="AA_TRANSFER_CLASS_3"/>
    <property type="match status" value="1"/>
</dbReference>
<evidence type="ECO:0000313" key="9">
    <source>
        <dbReference type="Proteomes" id="UP000469424"/>
    </source>
</evidence>
<keyword evidence="2" id="KW-0032">Aminotransferase</keyword>
<dbReference type="NCBIfam" id="TIGR00707">
    <property type="entry name" value="argD"/>
    <property type="match status" value="1"/>
</dbReference>
<comment type="pathway">
    <text evidence="6">Amino-acid biosynthesis.</text>
</comment>
<dbReference type="Proteomes" id="UP000469424">
    <property type="component" value="Unassembled WGS sequence"/>
</dbReference>
<evidence type="ECO:0000256" key="7">
    <source>
        <dbReference type="RuleBase" id="RU003560"/>
    </source>
</evidence>
<accession>A0A6N7X3A6</accession>
<evidence type="ECO:0000256" key="6">
    <source>
        <dbReference type="ARBA" id="ARBA00029440"/>
    </source>
</evidence>
<dbReference type="SUPFAM" id="SSF53383">
    <property type="entry name" value="PLP-dependent transferases"/>
    <property type="match status" value="1"/>
</dbReference>
<evidence type="ECO:0000313" key="8">
    <source>
        <dbReference type="EMBL" id="MST70117.1"/>
    </source>
</evidence>
<dbReference type="InterPro" id="IPR015424">
    <property type="entry name" value="PyrdxlP-dep_Trfase"/>
</dbReference>
<dbReference type="InterPro" id="IPR050103">
    <property type="entry name" value="Class-III_PLP-dep_AT"/>
</dbReference>
<evidence type="ECO:0000256" key="2">
    <source>
        <dbReference type="ARBA" id="ARBA00022576"/>
    </source>
</evidence>
<keyword evidence="4" id="KW-0808">Transferase</keyword>
<dbReference type="Gene3D" id="3.90.1150.10">
    <property type="entry name" value="Aspartate Aminotransferase, domain 1"/>
    <property type="match status" value="1"/>
</dbReference>
<keyword evidence="3" id="KW-0028">Amino-acid biosynthesis</keyword>
<dbReference type="InterPro" id="IPR015421">
    <property type="entry name" value="PyrdxlP-dep_Trfase_major"/>
</dbReference>
<dbReference type="PIRSF" id="PIRSF000521">
    <property type="entry name" value="Transaminase_4ab_Lys_Orn"/>
    <property type="match status" value="1"/>
</dbReference>
<dbReference type="GO" id="GO:0030170">
    <property type="term" value="F:pyridoxal phosphate binding"/>
    <property type="evidence" value="ECO:0007669"/>
    <property type="project" value="InterPro"/>
</dbReference>
<dbReference type="NCBIfam" id="NF002325">
    <property type="entry name" value="PRK01278.1"/>
    <property type="match status" value="1"/>
</dbReference>
<comment type="caution">
    <text evidence="8">The sequence shown here is derived from an EMBL/GenBank/DDBJ whole genome shotgun (WGS) entry which is preliminary data.</text>
</comment>
<dbReference type="AlphaFoldDB" id="A0A6N7X3A6"/>
<dbReference type="PANTHER" id="PTHR11986:SF79">
    <property type="entry name" value="ACETYLORNITHINE AMINOTRANSFERASE, MITOCHONDRIAL"/>
    <property type="match status" value="1"/>
</dbReference>
<keyword evidence="9" id="KW-1185">Reference proteome</keyword>
<name>A0A6N7X3A6_9FIRM</name>
<evidence type="ECO:0000256" key="1">
    <source>
        <dbReference type="ARBA" id="ARBA00001933"/>
    </source>
</evidence>
<dbReference type="GO" id="GO:0008483">
    <property type="term" value="F:transaminase activity"/>
    <property type="evidence" value="ECO:0007669"/>
    <property type="project" value="UniProtKB-KW"/>
</dbReference>
<dbReference type="GO" id="GO:0042802">
    <property type="term" value="F:identical protein binding"/>
    <property type="evidence" value="ECO:0007669"/>
    <property type="project" value="TreeGrafter"/>
</dbReference>
<dbReference type="Pfam" id="PF00202">
    <property type="entry name" value="Aminotran_3"/>
    <property type="match status" value="1"/>
</dbReference>
<dbReference type="PANTHER" id="PTHR11986">
    <property type="entry name" value="AMINOTRANSFERASE CLASS III"/>
    <property type="match status" value="1"/>
</dbReference>
<evidence type="ECO:0000256" key="5">
    <source>
        <dbReference type="ARBA" id="ARBA00022898"/>
    </source>
</evidence>
<sequence>MKDIKELDHQYITGTYNRFPVTITWGSNDIAYDENGKKYIDLESGYGTNSFGFCDSDWINAVEEQLHKVQHTSNLYYTEPCVKLAELLARRTGMTNMFFTNSGGEANECALKAARRYQHLHKGPDCYEIISMKNSFHGRSYGALSATGNPHYHEGFEPLVPGFKYAEFNDSESVESLVDANRTAAIIVECVQGEGGVNVMTQEFADALTKLCREKDILLICDEVQAGNGRTGTLYSYEQLGLRPDIVTTAKGIGGGLPIGICMFNEKTKNALVPGTHGTTFGGNPVACAGALSIVERLNDGFLDSVKRKSAIVFEAFRDAPGVAAVEGLGLMIAITPASKKASDIVNECLENGVLCITAGPAGEKVRLLPPLTVTEEHLKQALKVLLRAFAE</sequence>
<dbReference type="InterPro" id="IPR015422">
    <property type="entry name" value="PyrdxlP-dep_Trfase_small"/>
</dbReference>
<comment type="cofactor">
    <cofactor evidence="1">
        <name>pyridoxal 5'-phosphate</name>
        <dbReference type="ChEBI" id="CHEBI:597326"/>
    </cofactor>
</comment>
<proteinExistence type="inferred from homology"/>